<feature type="transmembrane region" description="Helical" evidence="1">
    <location>
        <begin position="21"/>
        <end position="42"/>
    </location>
</feature>
<feature type="transmembrane region" description="Helical" evidence="1">
    <location>
        <begin position="140"/>
        <end position="157"/>
    </location>
</feature>
<evidence type="ECO:0000313" key="2">
    <source>
        <dbReference type="EMBL" id="WEK47686.1"/>
    </source>
</evidence>
<feature type="transmembrane region" description="Helical" evidence="1">
    <location>
        <begin position="48"/>
        <end position="69"/>
    </location>
</feature>
<dbReference type="Proteomes" id="UP001218362">
    <property type="component" value="Chromosome"/>
</dbReference>
<feature type="transmembrane region" description="Helical" evidence="1">
    <location>
        <begin position="310"/>
        <end position="332"/>
    </location>
</feature>
<evidence type="ECO:0000313" key="3">
    <source>
        <dbReference type="Proteomes" id="UP001218362"/>
    </source>
</evidence>
<dbReference type="AlphaFoldDB" id="A0AAJ5X8H1"/>
<keyword evidence="1" id="KW-0472">Membrane</keyword>
<evidence type="ECO:0000256" key="1">
    <source>
        <dbReference type="SAM" id="Phobius"/>
    </source>
</evidence>
<gene>
    <name evidence="2" type="ORF">P0Y56_05175</name>
</gene>
<reference evidence="2" key="1">
    <citation type="submission" date="2023-03" db="EMBL/GenBank/DDBJ databases">
        <title>Andean soil-derived lignocellulolytic bacterial consortium as a source of novel taxa and putative plastic-active enzymes.</title>
        <authorList>
            <person name="Diaz-Garcia L."/>
            <person name="Chuvochina M."/>
            <person name="Feuerriegel G."/>
            <person name="Bunk B."/>
            <person name="Sproer C."/>
            <person name="Streit W.R."/>
            <person name="Rodriguez L.M."/>
            <person name="Overmann J."/>
            <person name="Jimenez D.J."/>
        </authorList>
    </citation>
    <scope>NUCLEOTIDE SEQUENCE</scope>
    <source>
        <strain evidence="2">MAG 26</strain>
    </source>
</reference>
<keyword evidence="1" id="KW-0812">Transmembrane</keyword>
<feature type="transmembrane region" description="Helical" evidence="1">
    <location>
        <begin position="276"/>
        <end position="298"/>
    </location>
</feature>
<keyword evidence="1" id="KW-1133">Transmembrane helix</keyword>
<proteinExistence type="predicted"/>
<dbReference type="Pfam" id="PF06772">
    <property type="entry name" value="LtrA"/>
    <property type="match status" value="1"/>
</dbReference>
<feature type="transmembrane region" description="Helical" evidence="1">
    <location>
        <begin position="235"/>
        <end position="255"/>
    </location>
</feature>
<feature type="transmembrane region" description="Helical" evidence="1">
    <location>
        <begin position="169"/>
        <end position="189"/>
    </location>
</feature>
<feature type="transmembrane region" description="Helical" evidence="1">
    <location>
        <begin position="81"/>
        <end position="102"/>
    </location>
</feature>
<feature type="transmembrane region" description="Helical" evidence="1">
    <location>
        <begin position="344"/>
        <end position="362"/>
    </location>
</feature>
<dbReference type="PANTHER" id="PTHR36840:SF1">
    <property type="entry name" value="BLL5714 PROTEIN"/>
    <property type="match status" value="1"/>
</dbReference>
<feature type="transmembrane region" description="Helical" evidence="1">
    <location>
        <begin position="108"/>
        <end position="128"/>
    </location>
</feature>
<dbReference type="EMBL" id="CP119316">
    <property type="protein sequence ID" value="WEK47686.1"/>
    <property type="molecule type" value="Genomic_DNA"/>
</dbReference>
<dbReference type="KEGG" id="acob:P0Y56_05175"/>
<protein>
    <submittedName>
        <fullName evidence="2">Low temperature requirement protein A</fullName>
    </submittedName>
</protein>
<feature type="transmembrane region" description="Helical" evidence="1">
    <location>
        <begin position="209"/>
        <end position="229"/>
    </location>
</feature>
<dbReference type="InterPro" id="IPR010640">
    <property type="entry name" value="Low_temperature_requirement_A"/>
</dbReference>
<sequence>MPAERRTLLRDLSHGHAAVSYLELFLDLVYVFAITQMSHFLIEHLSPLGALQALILFLAVWWAWIYTTWATNWLDPERGPVRFIIGGVMIGSLLMSSSLPYAFEQGGIVFALAYSGIQVLRTAFTAWAMRRDDKVNSHNLARATVYFLLAGALWIAGALDPQPLPRMALWVIALGIEFSGPASGFWVPWVGRAKTGDWQISGAHMAERCALFIIIALGEGIIVTGSQFAKVEPDRAILLALFTAFTGSFALWWVYFDLGARIGAENIEHHADPGKIARDAFTYWHIPIVAGIVVLAVVDEQTLAHPLATAHLDFVLTLLGGSLLFLGGTMVFKRISNGNPWFPSSHVYGLWGTGGVALWGWLAHPSHLALANIQTLVFVGVAVWEWRSFHGGWIDTIERYGGPAGRLLKRRADHIRDSRLAKQEKD</sequence>
<accession>A0AAJ5X8H1</accession>
<name>A0AAJ5X8H1_9SPHN</name>
<organism evidence="2 3">
    <name type="scientific">Candidatus Andeanibacterium colombiense</name>
    <dbReference type="NCBI Taxonomy" id="3121345"/>
    <lineage>
        <taxon>Bacteria</taxon>
        <taxon>Pseudomonadati</taxon>
        <taxon>Pseudomonadota</taxon>
        <taxon>Alphaproteobacteria</taxon>
        <taxon>Sphingomonadales</taxon>
        <taxon>Sphingomonadaceae</taxon>
        <taxon>Candidatus Andeanibacterium</taxon>
    </lineage>
</organism>
<dbReference type="PANTHER" id="PTHR36840">
    <property type="entry name" value="BLL5714 PROTEIN"/>
    <property type="match status" value="1"/>
</dbReference>